<feature type="non-terminal residue" evidence="4">
    <location>
        <position position="1"/>
    </location>
</feature>
<dbReference type="GO" id="GO:0009927">
    <property type="term" value="F:histidine phosphotransfer kinase activity"/>
    <property type="evidence" value="ECO:0007669"/>
    <property type="project" value="InterPro"/>
</dbReference>
<dbReference type="SUPFAM" id="SSF47226">
    <property type="entry name" value="Histidine-containing phosphotransfer domain, HPT domain"/>
    <property type="match status" value="1"/>
</dbReference>
<evidence type="ECO:0000256" key="2">
    <source>
        <dbReference type="SAM" id="Coils"/>
    </source>
</evidence>
<evidence type="ECO:0000313" key="5">
    <source>
        <dbReference type="Proteomes" id="UP000799302"/>
    </source>
</evidence>
<protein>
    <submittedName>
        <fullName evidence="4">Histidine-phosphotransfer domain, HPT domain-containing protein</fullName>
    </submittedName>
</protein>
<evidence type="ECO:0000259" key="3">
    <source>
        <dbReference type="PROSITE" id="PS50894"/>
    </source>
</evidence>
<evidence type="ECO:0000256" key="1">
    <source>
        <dbReference type="PROSITE-ProRule" id="PRU00110"/>
    </source>
</evidence>
<dbReference type="PROSITE" id="PS50894">
    <property type="entry name" value="HPT"/>
    <property type="match status" value="1"/>
</dbReference>
<dbReference type="InterPro" id="IPR045871">
    <property type="entry name" value="AHP1-5/YPD1"/>
</dbReference>
<name>A0A6A6U8N1_9PEZI</name>
<keyword evidence="1" id="KW-0597">Phosphoprotein</keyword>
<dbReference type="OrthoDB" id="1673781at2759"/>
<feature type="coiled-coil region" evidence="2">
    <location>
        <begin position="102"/>
        <end position="129"/>
    </location>
</feature>
<dbReference type="Pfam" id="PF01627">
    <property type="entry name" value="Hpt"/>
    <property type="match status" value="1"/>
</dbReference>
<dbReference type="GO" id="GO:0005634">
    <property type="term" value="C:nucleus"/>
    <property type="evidence" value="ECO:0007669"/>
    <property type="project" value="TreeGrafter"/>
</dbReference>
<dbReference type="GO" id="GO:0043424">
    <property type="term" value="F:protein histidine kinase binding"/>
    <property type="evidence" value="ECO:0007669"/>
    <property type="project" value="InterPro"/>
</dbReference>
<dbReference type="PANTHER" id="PTHR28242:SF52">
    <property type="entry name" value="PHOSPHORELAY INTERMEDIATE PROTEIN YPD1"/>
    <property type="match status" value="1"/>
</dbReference>
<dbReference type="Proteomes" id="UP000799302">
    <property type="component" value="Unassembled WGS sequence"/>
</dbReference>
<evidence type="ECO:0000313" key="4">
    <source>
        <dbReference type="EMBL" id="KAF2668619.1"/>
    </source>
</evidence>
<proteinExistence type="predicted"/>
<dbReference type="CDD" id="cd00088">
    <property type="entry name" value="HPT"/>
    <property type="match status" value="1"/>
</dbReference>
<dbReference type="Gene3D" id="1.20.120.160">
    <property type="entry name" value="HPT domain"/>
    <property type="match status" value="1"/>
</dbReference>
<feature type="domain" description="HPt" evidence="3">
    <location>
        <begin position="20"/>
        <end position="119"/>
    </location>
</feature>
<dbReference type="GO" id="GO:0005737">
    <property type="term" value="C:cytoplasm"/>
    <property type="evidence" value="ECO:0007669"/>
    <property type="project" value="TreeGrafter"/>
</dbReference>
<dbReference type="InterPro" id="IPR036641">
    <property type="entry name" value="HPT_dom_sf"/>
</dbReference>
<gene>
    <name evidence="4" type="ORF">BT63DRAFT_374736</name>
</gene>
<dbReference type="AlphaFoldDB" id="A0A6A6U8N1"/>
<dbReference type="InterPro" id="IPR008207">
    <property type="entry name" value="Sig_transdc_His_kin_Hpt_dom"/>
</dbReference>
<dbReference type="SMART" id="SM00073">
    <property type="entry name" value="HPT"/>
    <property type="match status" value="1"/>
</dbReference>
<keyword evidence="5" id="KW-1185">Reference proteome</keyword>
<feature type="modified residue" description="Phosphohistidine" evidence="1">
    <location>
        <position position="59"/>
    </location>
</feature>
<dbReference type="EMBL" id="MU004236">
    <property type="protein sequence ID" value="KAF2668619.1"/>
    <property type="molecule type" value="Genomic_DNA"/>
</dbReference>
<keyword evidence="2" id="KW-0175">Coiled coil</keyword>
<reference evidence="4" key="1">
    <citation type="journal article" date="2020" name="Stud. Mycol.">
        <title>101 Dothideomycetes genomes: a test case for predicting lifestyles and emergence of pathogens.</title>
        <authorList>
            <person name="Haridas S."/>
            <person name="Albert R."/>
            <person name="Binder M."/>
            <person name="Bloem J."/>
            <person name="Labutti K."/>
            <person name="Salamov A."/>
            <person name="Andreopoulos B."/>
            <person name="Baker S."/>
            <person name="Barry K."/>
            <person name="Bills G."/>
            <person name="Bluhm B."/>
            <person name="Cannon C."/>
            <person name="Castanera R."/>
            <person name="Culley D."/>
            <person name="Daum C."/>
            <person name="Ezra D."/>
            <person name="Gonzalez J."/>
            <person name="Henrissat B."/>
            <person name="Kuo A."/>
            <person name="Liang C."/>
            <person name="Lipzen A."/>
            <person name="Lutzoni F."/>
            <person name="Magnuson J."/>
            <person name="Mondo S."/>
            <person name="Nolan M."/>
            <person name="Ohm R."/>
            <person name="Pangilinan J."/>
            <person name="Park H.-J."/>
            <person name="Ramirez L."/>
            <person name="Alfaro M."/>
            <person name="Sun H."/>
            <person name="Tritt A."/>
            <person name="Yoshinaga Y."/>
            <person name="Zwiers L.-H."/>
            <person name="Turgeon B."/>
            <person name="Goodwin S."/>
            <person name="Spatafora J."/>
            <person name="Crous P."/>
            <person name="Grigoriev I."/>
        </authorList>
    </citation>
    <scope>NUCLEOTIDE SEQUENCE</scope>
    <source>
        <strain evidence="4">CBS 115976</strain>
    </source>
</reference>
<dbReference type="GO" id="GO:0000160">
    <property type="term" value="P:phosphorelay signal transduction system"/>
    <property type="evidence" value="ECO:0007669"/>
    <property type="project" value="InterPro"/>
</dbReference>
<accession>A0A6A6U8N1</accession>
<dbReference type="PANTHER" id="PTHR28242">
    <property type="entry name" value="PHOSPHORELAY INTERMEDIATE PROTEIN YPD1"/>
    <property type="match status" value="1"/>
</dbReference>
<organism evidence="4 5">
    <name type="scientific">Microthyrium microscopicum</name>
    <dbReference type="NCBI Taxonomy" id="703497"/>
    <lineage>
        <taxon>Eukaryota</taxon>
        <taxon>Fungi</taxon>
        <taxon>Dikarya</taxon>
        <taxon>Ascomycota</taxon>
        <taxon>Pezizomycotina</taxon>
        <taxon>Dothideomycetes</taxon>
        <taxon>Dothideomycetes incertae sedis</taxon>
        <taxon>Microthyriales</taxon>
        <taxon>Microthyriaceae</taxon>
        <taxon>Microthyrium</taxon>
    </lineage>
</organism>
<sequence>GFVDVSTFGQILDMDDDDDDREFSRGIVFDFFDQANQTFAKMDTALEAEDFNELKELGHFLKGSSATLGLVKVRDSCEKIQHYGDKKDTSGTIDEPDERLLLSQLDKTIASAKQEFTEVEKELRKFYSDSA</sequence>